<gene>
    <name evidence="1" type="ORF">M9H77_11047</name>
</gene>
<dbReference type="EMBL" id="CM044703">
    <property type="protein sequence ID" value="KAI5670683.1"/>
    <property type="molecule type" value="Genomic_DNA"/>
</dbReference>
<protein>
    <submittedName>
        <fullName evidence="1">Uncharacterized protein</fullName>
    </submittedName>
</protein>
<evidence type="ECO:0000313" key="2">
    <source>
        <dbReference type="Proteomes" id="UP001060085"/>
    </source>
</evidence>
<comment type="caution">
    <text evidence="1">The sequence shown here is derived from an EMBL/GenBank/DDBJ whole genome shotgun (WGS) entry which is preliminary data.</text>
</comment>
<keyword evidence="2" id="KW-1185">Reference proteome</keyword>
<dbReference type="Proteomes" id="UP001060085">
    <property type="component" value="Linkage Group LG03"/>
</dbReference>
<name>A0ACC0BDI8_CATRO</name>
<reference evidence="2" key="1">
    <citation type="journal article" date="2023" name="Nat. Plants">
        <title>Single-cell RNA sequencing provides a high-resolution roadmap for understanding the multicellular compartmentation of specialized metabolism.</title>
        <authorList>
            <person name="Sun S."/>
            <person name="Shen X."/>
            <person name="Li Y."/>
            <person name="Li Y."/>
            <person name="Wang S."/>
            <person name="Li R."/>
            <person name="Zhang H."/>
            <person name="Shen G."/>
            <person name="Guo B."/>
            <person name="Wei J."/>
            <person name="Xu J."/>
            <person name="St-Pierre B."/>
            <person name="Chen S."/>
            <person name="Sun C."/>
        </authorList>
    </citation>
    <scope>NUCLEOTIDE SEQUENCE [LARGE SCALE GENOMIC DNA]</scope>
</reference>
<evidence type="ECO:0000313" key="1">
    <source>
        <dbReference type="EMBL" id="KAI5670683.1"/>
    </source>
</evidence>
<accession>A0ACC0BDI8</accession>
<proteinExistence type="predicted"/>
<sequence length="246" mass="28762">MDANMLDELKRQASVFFKDKIKAARLALTDVTPSQLLTEEVTDGDSSVPDTRSMRFISRAAFEVDDYWRIVDILHKKLRKYDRRNWRASYKALVLLEHLLTHGPVRVAEEFECDQEIIKEMQNFHHVDEKGFNWGLTVQRKAERVVRMIGDASFLREERNRARKLTRGIKGFGSFCSRPVVIQGADTSFFKYDDDDEKHYMRCNSHFNDYQSPDDKPKLGNEYAYEEDHPFNDKENKDIAVSLLSA</sequence>
<organism evidence="1 2">
    <name type="scientific">Catharanthus roseus</name>
    <name type="common">Madagascar periwinkle</name>
    <name type="synonym">Vinca rosea</name>
    <dbReference type="NCBI Taxonomy" id="4058"/>
    <lineage>
        <taxon>Eukaryota</taxon>
        <taxon>Viridiplantae</taxon>
        <taxon>Streptophyta</taxon>
        <taxon>Embryophyta</taxon>
        <taxon>Tracheophyta</taxon>
        <taxon>Spermatophyta</taxon>
        <taxon>Magnoliopsida</taxon>
        <taxon>eudicotyledons</taxon>
        <taxon>Gunneridae</taxon>
        <taxon>Pentapetalae</taxon>
        <taxon>asterids</taxon>
        <taxon>lamiids</taxon>
        <taxon>Gentianales</taxon>
        <taxon>Apocynaceae</taxon>
        <taxon>Rauvolfioideae</taxon>
        <taxon>Vinceae</taxon>
        <taxon>Catharanthinae</taxon>
        <taxon>Catharanthus</taxon>
    </lineage>
</organism>